<accession>A0AAW6VPV3</accession>
<organism evidence="1 2">
    <name type="scientific">Aliarcobacter butzleri</name>
    <dbReference type="NCBI Taxonomy" id="28197"/>
    <lineage>
        <taxon>Bacteria</taxon>
        <taxon>Pseudomonadati</taxon>
        <taxon>Campylobacterota</taxon>
        <taxon>Epsilonproteobacteria</taxon>
        <taxon>Campylobacterales</taxon>
        <taxon>Arcobacteraceae</taxon>
        <taxon>Aliarcobacter</taxon>
    </lineage>
</organism>
<evidence type="ECO:0000313" key="1">
    <source>
        <dbReference type="EMBL" id="MDK2062850.1"/>
    </source>
</evidence>
<evidence type="ECO:0008006" key="3">
    <source>
        <dbReference type="Google" id="ProtNLM"/>
    </source>
</evidence>
<protein>
    <recommendedName>
        <fullName evidence="3">HNH endonuclease</fullName>
    </recommendedName>
</protein>
<reference evidence="1" key="2">
    <citation type="submission" date="2023-02" db="EMBL/GenBank/DDBJ databases">
        <authorList>
            <person name="Concha-Toloza M."/>
            <person name="Lopez-Cantillo M."/>
            <person name="Molina-Mora J."/>
            <person name="Collado L."/>
        </authorList>
    </citation>
    <scope>NUCLEOTIDE SEQUENCE</scope>
    <source>
        <strain evidence="1">FR1p273A</strain>
    </source>
</reference>
<dbReference type="AlphaFoldDB" id="A0AAW6VPV3"/>
<reference evidence="1" key="1">
    <citation type="journal article" date="2023" name="Antibiotics">
        <title>Genomic Characterization of Antibiotic-Resistant Campylobacterales Isolated from Chilean Poultry Meat.</title>
        <authorList>
            <person name="Concha-Toloza M."/>
            <person name="Lopez-Cantillo M."/>
            <person name="Molina-Mora J.A."/>
            <person name="Collado L."/>
        </authorList>
    </citation>
    <scope>NUCLEOTIDE SEQUENCE</scope>
    <source>
        <strain evidence="1">FR1p273A</strain>
    </source>
</reference>
<name>A0AAW6VPV3_9BACT</name>
<gene>
    <name evidence="1" type="ORF">PT520_10000</name>
</gene>
<sequence length="320" mass="38434">MKIKSGNISLDQLLKECDELIKRTVQIKNYKKSIIFEKIKPAFIEVMLKKHLTFYVSKGILDDSKNTEDNFSFYSRSIFATEDIYYLLFLKNLSDFEKSYKEVKWVIIEADRDIIKSIEIKELMFLDFYLKKDSMNEKGLIDYEFYESVLLSNNETIKKDFLKRSSKNFLSNLFSLNLNKKNYATQKLLYHEYADDIILKKNMHKYIYVFYCPLCGLQHNIFLKDHKNANVDKYIKIDEDSNRIIFDCKHLGSEIGSKIKFGIKREKLKSELNNDEIFNKVFLYLFYNFKYTDEEFFSFCQKDNQTKKFSILEYIEKYKC</sequence>
<proteinExistence type="predicted"/>
<evidence type="ECO:0000313" key="2">
    <source>
        <dbReference type="Proteomes" id="UP001237843"/>
    </source>
</evidence>
<dbReference type="RefSeq" id="WP_284074990.1">
    <property type="nucleotide sequence ID" value="NZ_JAQTJH010000013.1"/>
</dbReference>
<comment type="caution">
    <text evidence="1">The sequence shown here is derived from an EMBL/GenBank/DDBJ whole genome shotgun (WGS) entry which is preliminary data.</text>
</comment>
<dbReference type="EMBL" id="JAQTJH010000013">
    <property type="protein sequence ID" value="MDK2062850.1"/>
    <property type="molecule type" value="Genomic_DNA"/>
</dbReference>
<dbReference type="Proteomes" id="UP001237843">
    <property type="component" value="Unassembled WGS sequence"/>
</dbReference>